<dbReference type="InterPro" id="IPR006073">
    <property type="entry name" value="GTP-bd"/>
</dbReference>
<dbReference type="RefSeq" id="WP_046487405.1">
    <property type="nucleotide sequence ID" value="NZ_LN827929.1"/>
</dbReference>
<keyword evidence="18" id="KW-1185">Reference proteome</keyword>
<feature type="binding site" evidence="14">
    <location>
        <position position="22"/>
    </location>
    <ligand>
        <name>Mg(2+)</name>
        <dbReference type="ChEBI" id="CHEBI:18420"/>
        <label>1</label>
    </ligand>
</feature>
<keyword evidence="14" id="KW-0479">Metal-binding</keyword>
<dbReference type="InterPro" id="IPR027417">
    <property type="entry name" value="P-loop_NTPase"/>
</dbReference>
<proteinExistence type="inferred from homology"/>
<evidence type="ECO:0000256" key="11">
    <source>
        <dbReference type="ARBA" id="ARBA00023136"/>
    </source>
</evidence>
<evidence type="ECO:0000256" key="13">
    <source>
        <dbReference type="PIRSR" id="PIRSR603373-1"/>
    </source>
</evidence>
<dbReference type="GO" id="GO:0015093">
    <property type="term" value="F:ferrous iron transmembrane transporter activity"/>
    <property type="evidence" value="ECO:0007669"/>
    <property type="project" value="UniProtKB-UniRule"/>
</dbReference>
<dbReference type="PANTHER" id="PTHR43185:SF1">
    <property type="entry name" value="FE(2+) TRANSPORTER FEOB"/>
    <property type="match status" value="1"/>
</dbReference>
<dbReference type="Gene3D" id="3.40.50.300">
    <property type="entry name" value="P-loop containing nucleotide triphosphate hydrolases"/>
    <property type="match status" value="1"/>
</dbReference>
<dbReference type="OrthoDB" id="9809127at2"/>
<dbReference type="GO" id="GO:0005525">
    <property type="term" value="F:GTP binding"/>
    <property type="evidence" value="ECO:0007669"/>
    <property type="project" value="UniProtKB-KW"/>
</dbReference>
<accession>A0A0D6EUN4</accession>
<keyword evidence="8 15" id="KW-0408">Iron</keyword>
<dbReference type="AlphaFoldDB" id="A0A0D6EUN4"/>
<feature type="binding site" evidence="14">
    <location>
        <position position="23"/>
    </location>
    <ligand>
        <name>Mg(2+)</name>
        <dbReference type="ChEBI" id="CHEBI:18420"/>
        <label>2</label>
    </ligand>
</feature>
<dbReference type="InterPro" id="IPR050860">
    <property type="entry name" value="FeoB_GTPase"/>
</dbReference>
<evidence type="ECO:0000256" key="5">
    <source>
        <dbReference type="ARBA" id="ARBA00022692"/>
    </source>
</evidence>
<keyword evidence="10 13" id="KW-0342">GTP-binding</keyword>
<evidence type="ECO:0000256" key="14">
    <source>
        <dbReference type="PIRSR" id="PIRSR603373-2"/>
    </source>
</evidence>
<keyword evidence="14" id="KW-0460">Magnesium</keyword>
<feature type="binding site" evidence="13">
    <location>
        <begin position="33"/>
        <end position="37"/>
    </location>
    <ligand>
        <name>GTP</name>
        <dbReference type="ChEBI" id="CHEBI:37565"/>
        <label>1</label>
    </ligand>
</feature>
<keyword evidence="2 15" id="KW-0813">Transport</keyword>
<feature type="transmembrane region" description="Helical" evidence="15">
    <location>
        <begin position="320"/>
        <end position="342"/>
    </location>
</feature>
<comment type="similarity">
    <text evidence="15">Belongs to the TRAFAC class TrmE-Era-EngA-EngB-Septin-like GTPase superfamily. FeoB GTPase (TC 9.A.8) family.</text>
</comment>
<evidence type="ECO:0000256" key="8">
    <source>
        <dbReference type="ARBA" id="ARBA00023004"/>
    </source>
</evidence>
<keyword evidence="5 15" id="KW-0812">Transmembrane</keyword>
<feature type="binding site" evidence="13">
    <location>
        <begin position="54"/>
        <end position="57"/>
    </location>
    <ligand>
        <name>GTP</name>
        <dbReference type="ChEBI" id="CHEBI:37565"/>
        <label>1</label>
    </ligand>
</feature>
<evidence type="ECO:0000256" key="3">
    <source>
        <dbReference type="ARBA" id="ARBA00022475"/>
    </source>
</evidence>
<dbReference type="PROSITE" id="PS51711">
    <property type="entry name" value="G_FEOB"/>
    <property type="match status" value="1"/>
</dbReference>
<feature type="transmembrane region" description="Helical" evidence="15">
    <location>
        <begin position="568"/>
        <end position="588"/>
    </location>
</feature>
<evidence type="ECO:0000256" key="12">
    <source>
        <dbReference type="NCBIfam" id="TIGR00437"/>
    </source>
</evidence>
<sequence length="596" mass="67319">MKRIAFLGMPNTGKSTLFNRLSGSSARVGNWPGITVDLHAVKTFLGGHMAELVDLPGIYDLQGLSEDEKIVQSFINNNKIDLAIVVLCSTQIERQLSLLLQLQKLHIPCVLALNMDDEAKKMGIAIDAVLLEKKLKTPVIKTSAKYGEGMVELLKACTQVINQKVSTPIKKIKPLNASDLISNEKTIQTLIKLTVKYPTKLNDKNTKKLDALFLDPYWGLPIFFFIVFSIFQFIFTLGKPIQDLMTQFFNFFRMDYLEPLFINHHGIFESLLLDGLYLGVTTVAAFVPIIILFFLIMSVVEDSGYFSRAAFLMDTLMEKIGLDGRGFVMMLMGFGCNVPALMGTKIMRTKELRLLTMFVIPFSLCSARLQVFLFIITALFSATYGPLVLFCLYLLSFFTIFISALIFKHQFKNKEPIIIELPPYRFPTMKQIVKRSMIEIKHFLTRATKFIIIGVLLVWALTHFPMDVPIASELTYSGQLGKWLSPIFDPIGINEQLVIALIFGFIAKEIVIGALAVIYGVEGSALAHHLYSNVSQIQAISFMIFTLIYTPCLSTIATLKNESKNLSFVIYSVFWALLLAWVFSFIFYQTSLYFYS</sequence>
<feature type="binding site" evidence="13">
    <location>
        <begin position="8"/>
        <end position="15"/>
    </location>
    <ligand>
        <name>GTP</name>
        <dbReference type="ChEBI" id="CHEBI:37565"/>
        <label>1</label>
    </ligand>
</feature>
<dbReference type="InterPro" id="IPR030389">
    <property type="entry name" value="G_FEOB_dom"/>
</dbReference>
<dbReference type="KEGG" id="mbat:BN1208_0414"/>
<gene>
    <name evidence="17" type="primary">feoB</name>
    <name evidence="17" type="ORF">BN1208_0414</name>
</gene>
<evidence type="ECO:0000256" key="9">
    <source>
        <dbReference type="ARBA" id="ARBA00023065"/>
    </source>
</evidence>
<feature type="transmembrane region" description="Helical" evidence="15">
    <location>
        <begin position="537"/>
        <end position="556"/>
    </location>
</feature>
<feature type="domain" description="FeoB-type G" evidence="16">
    <location>
        <begin position="1"/>
        <end position="163"/>
    </location>
</feature>
<feature type="binding site" evidence="14">
    <location>
        <position position="19"/>
    </location>
    <ligand>
        <name>Mg(2+)</name>
        <dbReference type="ChEBI" id="CHEBI:18420"/>
        <label>2</label>
    </ligand>
</feature>
<dbReference type="InterPro" id="IPR003373">
    <property type="entry name" value="Fe2_transport_prot-B"/>
</dbReference>
<dbReference type="Pfam" id="PF07670">
    <property type="entry name" value="Gate"/>
    <property type="match status" value="2"/>
</dbReference>
<dbReference type="PRINTS" id="PR00326">
    <property type="entry name" value="GTP1OBG"/>
</dbReference>
<evidence type="ECO:0000256" key="6">
    <source>
        <dbReference type="ARBA" id="ARBA00022741"/>
    </source>
</evidence>
<dbReference type="Pfam" id="PF02421">
    <property type="entry name" value="FeoB_N"/>
    <property type="match status" value="1"/>
</dbReference>
<feature type="transmembrane region" description="Helical" evidence="15">
    <location>
        <begin position="387"/>
        <end position="407"/>
    </location>
</feature>
<dbReference type="PANTHER" id="PTHR43185">
    <property type="entry name" value="FERROUS IRON TRANSPORT PROTEIN B"/>
    <property type="match status" value="1"/>
</dbReference>
<comment type="function">
    <text evidence="15">Probable transporter of a GTP-driven Fe(2+) uptake system.</text>
</comment>
<evidence type="ECO:0000259" key="16">
    <source>
        <dbReference type="PROSITE" id="PS51711"/>
    </source>
</evidence>
<feature type="transmembrane region" description="Helical" evidence="15">
    <location>
        <begin position="276"/>
        <end position="300"/>
    </location>
</feature>
<dbReference type="InterPro" id="IPR011642">
    <property type="entry name" value="Gate_dom"/>
</dbReference>
<keyword evidence="3" id="KW-1003">Cell membrane</keyword>
<dbReference type="EMBL" id="LN827929">
    <property type="protein sequence ID" value="CEZ19307.1"/>
    <property type="molecule type" value="Genomic_DNA"/>
</dbReference>
<dbReference type="Proteomes" id="UP000064007">
    <property type="component" value="Chromosome 1"/>
</dbReference>
<protein>
    <recommendedName>
        <fullName evidence="12 15">Ferrous iron transport protein B</fullName>
    </recommendedName>
</protein>
<dbReference type="NCBIfam" id="TIGR00231">
    <property type="entry name" value="small_GTP"/>
    <property type="match status" value="1"/>
</dbReference>
<keyword evidence="4 15" id="KW-0410">Iron transport</keyword>
<feature type="transmembrane region" description="Helical" evidence="15">
    <location>
        <begin position="354"/>
        <end position="381"/>
    </location>
</feature>
<dbReference type="InterPro" id="IPR005225">
    <property type="entry name" value="Small_GTP-bd"/>
</dbReference>
<evidence type="ECO:0000256" key="4">
    <source>
        <dbReference type="ARBA" id="ARBA00022496"/>
    </source>
</evidence>
<dbReference type="STRING" id="1581557.BN1208_0414"/>
<dbReference type="Pfam" id="PF07664">
    <property type="entry name" value="FeoB_C"/>
    <property type="match status" value="1"/>
</dbReference>
<organism evidence="17 18">
    <name type="scientific">Candidatus Methylopumilus planktonicus</name>
    <dbReference type="NCBI Taxonomy" id="1581557"/>
    <lineage>
        <taxon>Bacteria</taxon>
        <taxon>Pseudomonadati</taxon>
        <taxon>Pseudomonadota</taxon>
        <taxon>Betaproteobacteria</taxon>
        <taxon>Nitrosomonadales</taxon>
        <taxon>Methylophilaceae</taxon>
        <taxon>Candidatus Methylopumilus</taxon>
    </lineage>
</organism>
<dbReference type="GO" id="GO:0005886">
    <property type="term" value="C:plasma membrane"/>
    <property type="evidence" value="ECO:0007669"/>
    <property type="project" value="UniProtKB-SubCell"/>
</dbReference>
<comment type="subcellular location">
    <subcellularLocation>
        <location evidence="15">Cell inner membrane</location>
        <topology evidence="15">Multi-pass membrane protein</topology>
    </subcellularLocation>
    <subcellularLocation>
        <location evidence="1">Cell membrane</location>
        <topology evidence="1">Multi-pass membrane protein</topology>
    </subcellularLocation>
</comment>
<dbReference type="NCBIfam" id="TIGR00437">
    <property type="entry name" value="feoB"/>
    <property type="match status" value="1"/>
</dbReference>
<evidence type="ECO:0000256" key="15">
    <source>
        <dbReference type="RuleBase" id="RU362098"/>
    </source>
</evidence>
<evidence type="ECO:0000313" key="18">
    <source>
        <dbReference type="Proteomes" id="UP000064007"/>
    </source>
</evidence>
<dbReference type="CDD" id="cd01879">
    <property type="entry name" value="FeoB"/>
    <property type="match status" value="1"/>
</dbReference>
<dbReference type="GO" id="GO:0046872">
    <property type="term" value="F:metal ion binding"/>
    <property type="evidence" value="ECO:0007669"/>
    <property type="project" value="UniProtKB-KW"/>
</dbReference>
<keyword evidence="9" id="KW-0406">Ion transport</keyword>
<dbReference type="HOGENOM" id="CLU_013350_3_2_4"/>
<evidence type="ECO:0000256" key="7">
    <source>
        <dbReference type="ARBA" id="ARBA00022989"/>
    </source>
</evidence>
<comment type="caution">
    <text evidence="15">Lacks conserved residue(s) required for the propagation of feature annotation.</text>
</comment>
<name>A0A0D6EUN4_9PROT</name>
<reference evidence="18" key="1">
    <citation type="submission" date="2014-12" db="EMBL/GenBank/DDBJ databases">
        <authorList>
            <person name="Salcher M.M."/>
        </authorList>
    </citation>
    <scope>NUCLEOTIDE SEQUENCE [LARGE SCALE GENOMIC DNA]</scope>
    <source>
        <strain evidence="18">MMS-10A-171</strain>
    </source>
</reference>
<keyword evidence="6 13" id="KW-0547">Nucleotide-binding</keyword>
<evidence type="ECO:0000313" key="17">
    <source>
        <dbReference type="EMBL" id="CEZ19307.1"/>
    </source>
</evidence>
<evidence type="ECO:0000256" key="2">
    <source>
        <dbReference type="ARBA" id="ARBA00022448"/>
    </source>
</evidence>
<evidence type="ECO:0000256" key="10">
    <source>
        <dbReference type="ARBA" id="ARBA00023134"/>
    </source>
</evidence>
<evidence type="ECO:0000256" key="1">
    <source>
        <dbReference type="ARBA" id="ARBA00004651"/>
    </source>
</evidence>
<feature type="transmembrane region" description="Helical" evidence="15">
    <location>
        <begin position="217"/>
        <end position="237"/>
    </location>
</feature>
<dbReference type="SUPFAM" id="SSF52540">
    <property type="entry name" value="P-loop containing nucleoside triphosphate hydrolases"/>
    <property type="match status" value="1"/>
</dbReference>
<feature type="binding site" evidence="13">
    <location>
        <begin position="114"/>
        <end position="117"/>
    </location>
    <ligand>
        <name>GTP</name>
        <dbReference type="ChEBI" id="CHEBI:37565"/>
        <label>1</label>
    </ligand>
</feature>
<keyword evidence="7 15" id="KW-1133">Transmembrane helix</keyword>
<keyword evidence="11 15" id="KW-0472">Membrane</keyword>
<dbReference type="InterPro" id="IPR011640">
    <property type="entry name" value="Fe2_transport_prot_B_C"/>
</dbReference>